<dbReference type="GO" id="GO:0017056">
    <property type="term" value="F:structural constituent of nuclear pore"/>
    <property type="evidence" value="ECO:0007669"/>
    <property type="project" value="InterPro"/>
</dbReference>
<dbReference type="AlphaFoldDB" id="A0A8B7ZX40"/>
<comment type="subcellular location">
    <subcellularLocation>
        <location evidence="1">Nucleus</location>
        <location evidence="1">Nuclear pore complex</location>
    </subcellularLocation>
</comment>
<feature type="region of interest" description="Disordered" evidence="9">
    <location>
        <begin position="496"/>
        <end position="524"/>
    </location>
</feature>
<dbReference type="GeneID" id="110989527"/>
<proteinExistence type="predicted"/>
<keyword evidence="2" id="KW-0813">Transport</keyword>
<keyword evidence="6" id="KW-0906">Nuclear pore complex</keyword>
<dbReference type="PANTHER" id="PTHR13257:SF0">
    <property type="entry name" value="NUCLEAR PORE COMPLEX PROTEIN NUP88"/>
    <property type="match status" value="1"/>
</dbReference>
<organism evidence="10 11">
    <name type="scientific">Acanthaster planci</name>
    <name type="common">Crown-of-thorns starfish</name>
    <dbReference type="NCBI Taxonomy" id="133434"/>
    <lineage>
        <taxon>Eukaryota</taxon>
        <taxon>Metazoa</taxon>
        <taxon>Echinodermata</taxon>
        <taxon>Eleutherozoa</taxon>
        <taxon>Asterozoa</taxon>
        <taxon>Asteroidea</taxon>
        <taxon>Valvatacea</taxon>
        <taxon>Valvatida</taxon>
        <taxon>Acanthasteridae</taxon>
        <taxon>Acanthaster</taxon>
    </lineage>
</organism>
<evidence type="ECO:0000313" key="10">
    <source>
        <dbReference type="Proteomes" id="UP000694845"/>
    </source>
</evidence>
<evidence type="ECO:0000256" key="7">
    <source>
        <dbReference type="ARBA" id="ARBA00023242"/>
    </source>
</evidence>
<evidence type="ECO:0000256" key="2">
    <source>
        <dbReference type="ARBA" id="ARBA00022448"/>
    </source>
</evidence>
<dbReference type="OrthoDB" id="341482at2759"/>
<dbReference type="InterPro" id="IPR037700">
    <property type="entry name" value="NUP88/NUP82"/>
</dbReference>
<keyword evidence="7" id="KW-0539">Nucleus</keyword>
<dbReference type="PANTHER" id="PTHR13257">
    <property type="entry name" value="NUCLEOPORIN NUP84-RELATED"/>
    <property type="match status" value="1"/>
</dbReference>
<dbReference type="GO" id="GO:0005643">
    <property type="term" value="C:nuclear pore"/>
    <property type="evidence" value="ECO:0007669"/>
    <property type="project" value="UniProtKB-SubCell"/>
</dbReference>
<dbReference type="KEGG" id="aplc:110989527"/>
<feature type="coiled-coil region" evidence="8">
    <location>
        <begin position="648"/>
        <end position="682"/>
    </location>
</feature>
<accession>A0A8B7ZX40</accession>
<keyword evidence="5" id="KW-0811">Translocation</keyword>
<keyword evidence="3" id="KW-0509">mRNA transport</keyword>
<evidence type="ECO:0000256" key="8">
    <source>
        <dbReference type="SAM" id="Coils"/>
    </source>
</evidence>
<evidence type="ECO:0000256" key="4">
    <source>
        <dbReference type="ARBA" id="ARBA00022927"/>
    </source>
</evidence>
<dbReference type="InterPro" id="IPR019321">
    <property type="entry name" value="Nucleoporin_Nup88"/>
</dbReference>
<evidence type="ECO:0000256" key="3">
    <source>
        <dbReference type="ARBA" id="ARBA00022816"/>
    </source>
</evidence>
<dbReference type="GO" id="GO:0006606">
    <property type="term" value="P:protein import into nucleus"/>
    <property type="evidence" value="ECO:0007669"/>
    <property type="project" value="TreeGrafter"/>
</dbReference>
<keyword evidence="10" id="KW-1185">Reference proteome</keyword>
<keyword evidence="4" id="KW-0653">Protein transport</keyword>
<dbReference type="GO" id="GO:0006406">
    <property type="term" value="P:mRNA export from nucleus"/>
    <property type="evidence" value="ECO:0007669"/>
    <property type="project" value="TreeGrafter"/>
</dbReference>
<evidence type="ECO:0000256" key="5">
    <source>
        <dbReference type="ARBA" id="ARBA00023010"/>
    </source>
</evidence>
<reference evidence="11" key="1">
    <citation type="submission" date="2025-08" db="UniProtKB">
        <authorList>
            <consortium name="RefSeq"/>
        </authorList>
    </citation>
    <scope>IDENTIFICATION</scope>
</reference>
<evidence type="ECO:0000256" key="1">
    <source>
        <dbReference type="ARBA" id="ARBA00004567"/>
    </source>
</evidence>
<dbReference type="GO" id="GO:0000056">
    <property type="term" value="P:ribosomal small subunit export from nucleus"/>
    <property type="evidence" value="ECO:0007669"/>
    <property type="project" value="InterPro"/>
</dbReference>
<evidence type="ECO:0000256" key="9">
    <source>
        <dbReference type="SAM" id="MobiDB-lite"/>
    </source>
</evidence>
<dbReference type="CTD" id="4927"/>
<sequence>MAAFPDEDLRLELWRKSLNAHPVFESLRSYDKHEPQRTEPENLLVVQEGQLFAWDSGESRLLTMNLKDLLDYIHADDVHSCNRRLQEVQAFQKLLCTNTPRFDIEHIELSTTGRHVLLWGTKGASVMTLPRRHGQFGQFEGGKEQINCRTVILAERFFMSSGTLRLLQAAWYPGSDSDIHVVLLTSDNTLRVYDVTSPHKPIQCHRLGEYSTSYSLSANRSTFEVALGDIAVAFDFGPVMEEPTKIERRSNAPPPLLYPVYILKGNGDVFLLKTSLSEPRYRYVHTNLQGPLTMHPPAEDNYGLDACSILCLHTSPIVLVVATSGGILHHCIVLTGDDEDDNDNHSVTSASISDIGSVRGKSDFALYVYESVELSLTVLSKDYPEDTAYPILLHKDPSSPCQYYCSHSAGVHCVTLSWLQKLTHYCSSEYEGNEEGSVMDVVNQDESCTVAHMICTKPSESCPPAPILGLTVVADHLLGQALLCRTSTNDCIVTPLKNDEMPPPPPLLSEEDTHESESSLKQLSSEPFQNRIRKILLRNVSNPILKGSSKTSLSPEESFDLVCSATKVLREEYISKQDLARDDIEKRVKILQQQKELQKTDLQDCNRLKEEIHNQAQQIAFRHDDALEKQQDLLERVGAALHALQGQLPVLSEAEQNLQKEMTDMEQKVEQLKDSLKKVKLKDEYRRKKMQELDKKEQSPSLSQGQNRHLKTLLKEESDTIASLVKEIKNLTVAVGH</sequence>
<evidence type="ECO:0000313" key="11">
    <source>
        <dbReference type="RefSeq" id="XP_022109667.1"/>
    </source>
</evidence>
<dbReference type="Proteomes" id="UP000694845">
    <property type="component" value="Unplaced"/>
</dbReference>
<protein>
    <submittedName>
        <fullName evidence="11">Nuclear pore complex protein Nup88-like isoform X1</fullName>
    </submittedName>
</protein>
<name>A0A8B7ZX40_ACAPL</name>
<dbReference type="Pfam" id="PF10168">
    <property type="entry name" value="Nup88"/>
    <property type="match status" value="1"/>
</dbReference>
<dbReference type="GO" id="GO:0000055">
    <property type="term" value="P:ribosomal large subunit export from nucleus"/>
    <property type="evidence" value="ECO:0007669"/>
    <property type="project" value="InterPro"/>
</dbReference>
<keyword evidence="8" id="KW-0175">Coiled coil</keyword>
<evidence type="ECO:0000256" key="6">
    <source>
        <dbReference type="ARBA" id="ARBA00023132"/>
    </source>
</evidence>
<gene>
    <name evidence="11" type="primary">LOC110989527</name>
</gene>
<dbReference type="RefSeq" id="XP_022109667.1">
    <property type="nucleotide sequence ID" value="XM_022253975.1"/>
</dbReference>